<name>A0A420TWI6_GIBIN</name>
<reference evidence="2 3" key="1">
    <citation type="journal article" date="2018" name="Sci. Rep.">
        <title>Characterisation of pathogen-specific regions and novel effector candidates in Fusarium oxysporum f. sp. cepae.</title>
        <authorList>
            <person name="Armitage A.D."/>
            <person name="Taylor A."/>
            <person name="Sobczyk M.K."/>
            <person name="Baxter L."/>
            <person name="Greenfield B.P."/>
            <person name="Bates H.J."/>
            <person name="Wilson F."/>
            <person name="Jackson A.C."/>
            <person name="Ott S."/>
            <person name="Harrison R.J."/>
            <person name="Clarkson J.P."/>
        </authorList>
    </citation>
    <scope>NUCLEOTIDE SEQUENCE [LARGE SCALE GENOMIC DNA]</scope>
    <source>
        <strain evidence="2 3">Fp_A8</strain>
    </source>
</reference>
<comment type="caution">
    <text evidence="2">The sequence shown here is derived from an EMBL/GenBank/DDBJ whole genome shotgun (WGS) entry which is preliminary data.</text>
</comment>
<proteinExistence type="predicted"/>
<gene>
    <name evidence="2" type="ORF">BFJ72_g3390</name>
</gene>
<dbReference type="EMBL" id="MRDB01000008">
    <property type="protein sequence ID" value="RKL45843.1"/>
    <property type="molecule type" value="Genomic_DNA"/>
</dbReference>
<dbReference type="Proteomes" id="UP000283569">
    <property type="component" value="Unassembled WGS sequence"/>
</dbReference>
<evidence type="ECO:0000256" key="1">
    <source>
        <dbReference type="SAM" id="Phobius"/>
    </source>
</evidence>
<evidence type="ECO:0000313" key="3">
    <source>
        <dbReference type="Proteomes" id="UP000283569"/>
    </source>
</evidence>
<organism evidence="2 3">
    <name type="scientific">Gibberella intermedia</name>
    <name type="common">Bulb rot disease fungus</name>
    <name type="synonym">Fusarium proliferatum</name>
    <dbReference type="NCBI Taxonomy" id="948311"/>
    <lineage>
        <taxon>Eukaryota</taxon>
        <taxon>Fungi</taxon>
        <taxon>Dikarya</taxon>
        <taxon>Ascomycota</taxon>
        <taxon>Pezizomycotina</taxon>
        <taxon>Sordariomycetes</taxon>
        <taxon>Hypocreomycetidae</taxon>
        <taxon>Hypocreales</taxon>
        <taxon>Nectriaceae</taxon>
        <taxon>Fusarium</taxon>
        <taxon>Fusarium fujikuroi species complex</taxon>
    </lineage>
</organism>
<accession>A0A420TWI6</accession>
<dbReference type="AlphaFoldDB" id="A0A420TWI6"/>
<protein>
    <submittedName>
        <fullName evidence="2">Uncharacterized protein</fullName>
    </submittedName>
</protein>
<sequence>MASKTNAECLLNTTECMLQTVASILNGIQEQNSEYNWDPLTFIFTAIIGVIAIAFAALTAFQAFLTAGPGRTKSGAYAIGPWSRHNYRRFDRSEMRFRTISSTPVLTVESLLEGSSESSIRSHEESGVLRKHQEDYFPATWLALLTHLSLDYPEIWKQVKLTGADFIPSEFSAVPAYGSIRFVATLALILSRGFGRLTLDRESGLLRVRHTWFHLIFRQHPLMGTIGFFEIYGKVRSEQLISRREIRRQFFQAHGQMEIPGVDPREDQDNLLIEAGQLLTFNEMGDIMFNEGFTKSVQQKCLHRKEEPNPACLNFLDYLGRSHYDFYRQGPLFLLIADIPDDSFLPIIFPHKKARLRERLDTLLLQSRSWGLQSLALCDIFPYPLTNVANNSLHVTDTANSWAKSTIRPDIHELELNNGVYEASLLCLNESTTKDIVYKLSPETRSIVLKELKTIDSWLKQIESQVLCRKLTLSIVGDGIRQIVESVQQQAISEAASHAKNATVLSNRYGLVGKLTCFLQAVKNPGCFNCLYSAGRAYRTNPPEEVIRSTSEGLEKIWDLWRIIKTPLEDDGDGSEVGAHGGEEYKCHAWKIPDETDHPLDGVLIYRAVLVTILYSLVCDSSALISEDLSLIVPIM</sequence>
<evidence type="ECO:0000313" key="2">
    <source>
        <dbReference type="EMBL" id="RKL45843.1"/>
    </source>
</evidence>
<keyword evidence="1" id="KW-0472">Membrane</keyword>
<feature type="transmembrane region" description="Helical" evidence="1">
    <location>
        <begin position="42"/>
        <end position="65"/>
    </location>
</feature>
<keyword evidence="1" id="KW-0812">Transmembrane</keyword>
<keyword evidence="1" id="KW-1133">Transmembrane helix</keyword>